<comment type="caution">
    <text evidence="2">The sequence shown here is derived from an EMBL/GenBank/DDBJ whole genome shotgun (WGS) entry which is preliminary data.</text>
</comment>
<keyword evidence="1" id="KW-0732">Signal</keyword>
<feature type="chain" id="PRO_5040117308" description="Secreted protein" evidence="1">
    <location>
        <begin position="23"/>
        <end position="75"/>
    </location>
</feature>
<keyword evidence="3" id="KW-1185">Reference proteome</keyword>
<gene>
    <name evidence="2" type="ORF">BJ875DRAFT_460360</name>
</gene>
<organism evidence="2 3">
    <name type="scientific">Amylocarpus encephaloides</name>
    <dbReference type="NCBI Taxonomy" id="45428"/>
    <lineage>
        <taxon>Eukaryota</taxon>
        <taxon>Fungi</taxon>
        <taxon>Dikarya</taxon>
        <taxon>Ascomycota</taxon>
        <taxon>Pezizomycotina</taxon>
        <taxon>Leotiomycetes</taxon>
        <taxon>Helotiales</taxon>
        <taxon>Helotiales incertae sedis</taxon>
        <taxon>Amylocarpus</taxon>
    </lineage>
</organism>
<evidence type="ECO:0000313" key="3">
    <source>
        <dbReference type="Proteomes" id="UP000824998"/>
    </source>
</evidence>
<reference evidence="2" key="1">
    <citation type="journal article" date="2021" name="IMA Fungus">
        <title>Genomic characterization of three marine fungi, including Emericellopsis atlantica sp. nov. with signatures of a generalist lifestyle and marine biomass degradation.</title>
        <authorList>
            <person name="Hagestad O.C."/>
            <person name="Hou L."/>
            <person name="Andersen J.H."/>
            <person name="Hansen E.H."/>
            <person name="Altermark B."/>
            <person name="Li C."/>
            <person name="Kuhnert E."/>
            <person name="Cox R.J."/>
            <person name="Crous P.W."/>
            <person name="Spatafora J.W."/>
            <person name="Lail K."/>
            <person name="Amirebrahimi M."/>
            <person name="Lipzen A."/>
            <person name="Pangilinan J."/>
            <person name="Andreopoulos W."/>
            <person name="Hayes R.D."/>
            <person name="Ng V."/>
            <person name="Grigoriev I.V."/>
            <person name="Jackson S.A."/>
            <person name="Sutton T.D.S."/>
            <person name="Dobson A.D.W."/>
            <person name="Rama T."/>
        </authorList>
    </citation>
    <scope>NUCLEOTIDE SEQUENCE</scope>
    <source>
        <strain evidence="2">TRa018bII</strain>
    </source>
</reference>
<dbReference type="Proteomes" id="UP000824998">
    <property type="component" value="Unassembled WGS sequence"/>
</dbReference>
<protein>
    <recommendedName>
        <fullName evidence="4">Secreted protein</fullName>
    </recommendedName>
</protein>
<dbReference type="PROSITE" id="PS51257">
    <property type="entry name" value="PROKAR_LIPOPROTEIN"/>
    <property type="match status" value="1"/>
</dbReference>
<evidence type="ECO:0000256" key="1">
    <source>
        <dbReference type="SAM" id="SignalP"/>
    </source>
</evidence>
<dbReference type="EMBL" id="MU251447">
    <property type="protein sequence ID" value="KAG9234919.1"/>
    <property type="molecule type" value="Genomic_DNA"/>
</dbReference>
<name>A0A9P7YJB9_9HELO</name>
<feature type="signal peptide" evidence="1">
    <location>
        <begin position="1"/>
        <end position="22"/>
    </location>
</feature>
<evidence type="ECO:0008006" key="4">
    <source>
        <dbReference type="Google" id="ProtNLM"/>
    </source>
</evidence>
<dbReference type="AlphaFoldDB" id="A0A9P7YJB9"/>
<accession>A0A9P7YJB9</accession>
<evidence type="ECO:0000313" key="2">
    <source>
        <dbReference type="EMBL" id="KAG9234919.1"/>
    </source>
</evidence>
<proteinExistence type="predicted"/>
<sequence>MQGRTHCAVVPCSVILTALACAGSDGCREMSKARQQDDLECEARRQGRRVGFWLKGWWHRGFANIGGSGRDWGVW</sequence>